<dbReference type="EMBL" id="VSRR010002845">
    <property type="protein sequence ID" value="MPC33492.1"/>
    <property type="molecule type" value="Genomic_DNA"/>
</dbReference>
<dbReference type="Proteomes" id="UP000324222">
    <property type="component" value="Unassembled WGS sequence"/>
</dbReference>
<dbReference type="AlphaFoldDB" id="A0A5B7EH69"/>
<keyword evidence="2" id="KW-1185">Reference proteome</keyword>
<evidence type="ECO:0000313" key="2">
    <source>
        <dbReference type="Proteomes" id="UP000324222"/>
    </source>
</evidence>
<accession>A0A5B7EH69</accession>
<name>A0A5B7EH69_PORTR</name>
<reference evidence="1 2" key="1">
    <citation type="submission" date="2019-05" db="EMBL/GenBank/DDBJ databases">
        <title>Another draft genome of Portunus trituberculatus and its Hox gene families provides insights of decapod evolution.</title>
        <authorList>
            <person name="Jeong J.-H."/>
            <person name="Song I."/>
            <person name="Kim S."/>
            <person name="Choi T."/>
            <person name="Kim D."/>
            <person name="Ryu S."/>
            <person name="Kim W."/>
        </authorList>
    </citation>
    <scope>NUCLEOTIDE SEQUENCE [LARGE SCALE GENOMIC DNA]</scope>
    <source>
        <tissue evidence="1">Muscle</tissue>
    </source>
</reference>
<gene>
    <name evidence="1" type="ORF">E2C01_026844</name>
</gene>
<proteinExistence type="predicted"/>
<protein>
    <submittedName>
        <fullName evidence="1">Uncharacterized protein</fullName>
    </submittedName>
</protein>
<sequence length="165" mass="18769">MQDVFNLLDWQHDDDGLWDRQGCPKAEVPLAFYFCQMGNLRRYYAEFPWNDYCYHIRDSSLCAERVTEATKNLGGRTIRVLAVNHAPSVFSTADISGRLHQLSGLDIKVVMSIGEALNFTPEFYDPGPDRWGVMLPNDTFNGMRKGNLACLLVVMMSLLDDVKDI</sequence>
<evidence type="ECO:0000313" key="1">
    <source>
        <dbReference type="EMBL" id="MPC33492.1"/>
    </source>
</evidence>
<organism evidence="1 2">
    <name type="scientific">Portunus trituberculatus</name>
    <name type="common">Swimming crab</name>
    <name type="synonym">Neptunus trituberculatus</name>
    <dbReference type="NCBI Taxonomy" id="210409"/>
    <lineage>
        <taxon>Eukaryota</taxon>
        <taxon>Metazoa</taxon>
        <taxon>Ecdysozoa</taxon>
        <taxon>Arthropoda</taxon>
        <taxon>Crustacea</taxon>
        <taxon>Multicrustacea</taxon>
        <taxon>Malacostraca</taxon>
        <taxon>Eumalacostraca</taxon>
        <taxon>Eucarida</taxon>
        <taxon>Decapoda</taxon>
        <taxon>Pleocyemata</taxon>
        <taxon>Brachyura</taxon>
        <taxon>Eubrachyura</taxon>
        <taxon>Portunoidea</taxon>
        <taxon>Portunidae</taxon>
        <taxon>Portuninae</taxon>
        <taxon>Portunus</taxon>
    </lineage>
</organism>
<dbReference type="OrthoDB" id="5984008at2759"/>
<comment type="caution">
    <text evidence="1">The sequence shown here is derived from an EMBL/GenBank/DDBJ whole genome shotgun (WGS) entry which is preliminary data.</text>
</comment>
<dbReference type="Gene3D" id="3.40.190.10">
    <property type="entry name" value="Periplasmic binding protein-like II"/>
    <property type="match status" value="1"/>
</dbReference>